<dbReference type="HAMAP" id="MF_00235">
    <property type="entry name" value="Adenylate_kinase_Adk"/>
    <property type="match status" value="1"/>
</dbReference>
<dbReference type="PANTHER" id="PTHR23359">
    <property type="entry name" value="NUCLEOTIDE KINASE"/>
    <property type="match status" value="1"/>
</dbReference>
<feature type="binding site" evidence="5">
    <location>
        <position position="92"/>
    </location>
    <ligand>
        <name>AMP</name>
        <dbReference type="ChEBI" id="CHEBI:456215"/>
    </ligand>
</feature>
<feature type="binding site" evidence="5">
    <location>
        <position position="196"/>
    </location>
    <ligand>
        <name>ATP</name>
        <dbReference type="ChEBI" id="CHEBI:30616"/>
    </ligand>
</feature>
<evidence type="ECO:0000256" key="2">
    <source>
        <dbReference type="ARBA" id="ARBA00022727"/>
    </source>
</evidence>
<evidence type="ECO:0000256" key="3">
    <source>
        <dbReference type="ARBA" id="ARBA00022741"/>
    </source>
</evidence>
<feature type="binding site" evidence="5">
    <location>
        <position position="36"/>
    </location>
    <ligand>
        <name>AMP</name>
        <dbReference type="ChEBI" id="CHEBI:456215"/>
    </ligand>
</feature>
<feature type="region of interest" description="NMP" evidence="5">
    <location>
        <begin position="30"/>
        <end position="59"/>
    </location>
</feature>
<comment type="similarity">
    <text evidence="5 6">Belongs to the adenylate kinase family.</text>
</comment>
<proteinExistence type="inferred from homology"/>
<keyword evidence="5" id="KW-0862">Zinc</keyword>
<feature type="domain" description="Adenylate kinase active site lid" evidence="8">
    <location>
        <begin position="123"/>
        <end position="159"/>
    </location>
</feature>
<dbReference type="Pfam" id="PF00406">
    <property type="entry name" value="ADK"/>
    <property type="match status" value="1"/>
</dbReference>
<comment type="caution">
    <text evidence="5">Lacks conserved residue(s) required for the propagation of feature annotation.</text>
</comment>
<dbReference type="EC" id="2.7.4.3" evidence="5 7"/>
<dbReference type="GO" id="GO:0005524">
    <property type="term" value="F:ATP binding"/>
    <property type="evidence" value="ECO:0007669"/>
    <property type="project" value="UniProtKB-UniRule"/>
</dbReference>
<feature type="binding site" evidence="5">
    <location>
        <position position="129"/>
    </location>
    <ligand>
        <name>Zn(2+)</name>
        <dbReference type="ChEBI" id="CHEBI:29105"/>
        <note>structural</note>
    </ligand>
</feature>
<dbReference type="CDD" id="cd01428">
    <property type="entry name" value="ADK"/>
    <property type="match status" value="1"/>
</dbReference>
<evidence type="ECO:0000256" key="5">
    <source>
        <dbReference type="HAMAP-Rule" id="MF_00235"/>
    </source>
</evidence>
<comment type="catalytic activity">
    <reaction evidence="5 7">
        <text>AMP + ATP = 2 ADP</text>
        <dbReference type="Rhea" id="RHEA:12973"/>
        <dbReference type="ChEBI" id="CHEBI:30616"/>
        <dbReference type="ChEBI" id="CHEBI:456215"/>
        <dbReference type="ChEBI" id="CHEBI:456216"/>
        <dbReference type="EC" id="2.7.4.3"/>
    </reaction>
</comment>
<evidence type="ECO:0000259" key="8">
    <source>
        <dbReference type="Pfam" id="PF05191"/>
    </source>
</evidence>
<dbReference type="GO" id="GO:0008270">
    <property type="term" value="F:zinc ion binding"/>
    <property type="evidence" value="ECO:0007669"/>
    <property type="project" value="UniProtKB-UniRule"/>
</dbReference>
<feature type="binding site" evidence="5">
    <location>
        <position position="126"/>
    </location>
    <ligand>
        <name>Zn(2+)</name>
        <dbReference type="ChEBI" id="CHEBI:29105"/>
        <note>structural</note>
    </ligand>
</feature>
<feature type="binding site" evidence="5">
    <location>
        <begin position="85"/>
        <end position="88"/>
    </location>
    <ligand>
        <name>AMP</name>
        <dbReference type="ChEBI" id="CHEBI:456215"/>
    </ligand>
</feature>
<dbReference type="SUPFAM" id="SSF52540">
    <property type="entry name" value="P-loop containing nucleoside triphosphate hydrolases"/>
    <property type="match status" value="1"/>
</dbReference>
<keyword evidence="5 7" id="KW-0067">ATP-binding</keyword>
<comment type="domain">
    <text evidence="5">Consists of three domains, a large central CORE domain and two small peripheral domains, NMPbind and LID, which undergo movements during catalysis. The LID domain closes over the site of phosphoryl transfer upon ATP binding. Assembling and dissambling the active center during each catalytic cycle provides an effective means to prevent ATP hydrolysis. Some bacteria have evolved a zinc-coordinating structure that stabilizes the LID domain.</text>
</comment>
<feature type="binding site" evidence="5">
    <location>
        <position position="149"/>
    </location>
    <ligand>
        <name>Zn(2+)</name>
        <dbReference type="ChEBI" id="CHEBI:29105"/>
        <note>structural</note>
    </ligand>
</feature>
<feature type="binding site" evidence="5">
    <location>
        <position position="123"/>
    </location>
    <ligand>
        <name>ATP</name>
        <dbReference type="ChEBI" id="CHEBI:30616"/>
    </ligand>
</feature>
<keyword evidence="5" id="KW-0963">Cytoplasm</keyword>
<dbReference type="InterPro" id="IPR000850">
    <property type="entry name" value="Adenylat/UMP-CMP_kin"/>
</dbReference>
<keyword evidence="1 5" id="KW-0808">Transferase</keyword>
<dbReference type="InterPro" id="IPR033690">
    <property type="entry name" value="Adenylat_kinase_CS"/>
</dbReference>
<evidence type="ECO:0000256" key="6">
    <source>
        <dbReference type="RuleBase" id="RU003330"/>
    </source>
</evidence>
<accession>A0AAT9G709</accession>
<feature type="binding site" evidence="5">
    <location>
        <begin position="57"/>
        <end position="59"/>
    </location>
    <ligand>
        <name>AMP</name>
        <dbReference type="ChEBI" id="CHEBI:456215"/>
    </ligand>
</feature>
<dbReference type="InterPro" id="IPR007862">
    <property type="entry name" value="Adenylate_kinase_lid-dom"/>
</dbReference>
<keyword evidence="3 5" id="KW-0547">Nucleotide-binding</keyword>
<evidence type="ECO:0000256" key="7">
    <source>
        <dbReference type="RuleBase" id="RU003331"/>
    </source>
</evidence>
<comment type="function">
    <text evidence="5">Catalyzes the reversible transfer of the terminal phosphate group between ATP and AMP. Plays an important role in cellular energy homeostasis and in adenine nucleotide metabolism.</text>
</comment>
<name>A0AAT9G709_9RICK</name>
<dbReference type="GO" id="GO:0005737">
    <property type="term" value="C:cytoplasm"/>
    <property type="evidence" value="ECO:0007669"/>
    <property type="project" value="UniProtKB-SubCell"/>
</dbReference>
<comment type="subcellular location">
    <subcellularLocation>
        <location evidence="5 7">Cytoplasm</location>
    </subcellularLocation>
</comment>
<dbReference type="PRINTS" id="PR00094">
    <property type="entry name" value="ADENYLTKNASE"/>
</dbReference>
<dbReference type="Pfam" id="PF05191">
    <property type="entry name" value="ADK_lid"/>
    <property type="match status" value="1"/>
</dbReference>
<organism evidence="9">
    <name type="scientific">Candidatus Tisiphia endosymbiont of Sergentomyia squamirostris</name>
    <dbReference type="NCBI Taxonomy" id="3113639"/>
    <lineage>
        <taxon>Bacteria</taxon>
        <taxon>Pseudomonadati</taxon>
        <taxon>Pseudomonadota</taxon>
        <taxon>Alphaproteobacteria</taxon>
        <taxon>Rickettsiales</taxon>
        <taxon>Rickettsiaceae</taxon>
        <taxon>Rickettsieae</taxon>
        <taxon>Candidatus Tisiphia</taxon>
    </lineage>
</organism>
<evidence type="ECO:0000256" key="1">
    <source>
        <dbReference type="ARBA" id="ARBA00022679"/>
    </source>
</evidence>
<feature type="binding site" evidence="5">
    <location>
        <position position="31"/>
    </location>
    <ligand>
        <name>AMP</name>
        <dbReference type="ChEBI" id="CHEBI:456215"/>
    </ligand>
</feature>
<evidence type="ECO:0000313" key="9">
    <source>
        <dbReference type="EMBL" id="BFD45563.1"/>
    </source>
</evidence>
<evidence type="ECO:0000256" key="4">
    <source>
        <dbReference type="ARBA" id="ARBA00022777"/>
    </source>
</evidence>
<dbReference type="PROSITE" id="PS00113">
    <property type="entry name" value="ADENYLATE_KINASE"/>
    <property type="match status" value="1"/>
</dbReference>
<feature type="binding site" evidence="5">
    <location>
        <position position="157"/>
    </location>
    <ligand>
        <name>AMP</name>
        <dbReference type="ChEBI" id="CHEBI:456215"/>
    </ligand>
</feature>
<dbReference type="GO" id="GO:0004017">
    <property type="term" value="F:AMP kinase activity"/>
    <property type="evidence" value="ECO:0007669"/>
    <property type="project" value="UniProtKB-UniRule"/>
</dbReference>
<feature type="binding site" evidence="5">
    <location>
        <begin position="132"/>
        <end position="133"/>
    </location>
    <ligand>
        <name>ATP</name>
        <dbReference type="ChEBI" id="CHEBI:30616"/>
    </ligand>
</feature>
<gene>
    <name evidence="5" type="primary">adk</name>
    <name evidence="9" type="ORF">DMENIID0002_02090</name>
</gene>
<dbReference type="AlphaFoldDB" id="A0AAT9G709"/>
<dbReference type="InterPro" id="IPR006259">
    <property type="entry name" value="Adenyl_kin_sub"/>
</dbReference>
<reference evidence="9" key="1">
    <citation type="submission" date="2024-01" db="EMBL/GenBank/DDBJ databases">
        <title>Sequencing the genomes of a sandfly, Sergentomyia squamirostris, and its two endosymbionts.</title>
        <authorList>
            <person name="Itokawa K."/>
            <person name="Sanjoba C."/>
        </authorList>
    </citation>
    <scope>NUCLEOTIDE SEQUENCE</scope>
    <source>
        <strain evidence="9">RiSSQ</strain>
    </source>
</reference>
<dbReference type="NCBIfam" id="NF001383">
    <property type="entry name" value="PRK00279.2-1"/>
    <property type="match status" value="1"/>
</dbReference>
<dbReference type="NCBIfam" id="TIGR01351">
    <property type="entry name" value="adk"/>
    <property type="match status" value="1"/>
</dbReference>
<protein>
    <recommendedName>
        <fullName evidence="5 7">Adenylate kinase</fullName>
        <shortName evidence="5">AK</shortName>
        <ecNumber evidence="5 7">2.7.4.3</ecNumber>
    </recommendedName>
    <alternativeName>
        <fullName evidence="5">ATP-AMP transphosphorylase</fullName>
    </alternativeName>
    <alternativeName>
        <fullName evidence="5">ATP:AMP phosphotransferase</fullName>
    </alternativeName>
    <alternativeName>
        <fullName evidence="5">Adenylate monophosphate kinase</fullName>
    </alternativeName>
</protein>
<dbReference type="GO" id="GO:0044209">
    <property type="term" value="P:AMP salvage"/>
    <property type="evidence" value="ECO:0007669"/>
    <property type="project" value="UniProtKB-UniRule"/>
</dbReference>
<feature type="binding site" evidence="5">
    <location>
        <position position="168"/>
    </location>
    <ligand>
        <name>AMP</name>
        <dbReference type="ChEBI" id="CHEBI:456215"/>
    </ligand>
</feature>
<dbReference type="InterPro" id="IPR027417">
    <property type="entry name" value="P-loop_NTPase"/>
</dbReference>
<dbReference type="EMBL" id="AP029170">
    <property type="protein sequence ID" value="BFD45563.1"/>
    <property type="molecule type" value="Genomic_DNA"/>
</dbReference>
<keyword evidence="5" id="KW-0479">Metal-binding</keyword>
<keyword evidence="4 5" id="KW-0418">Kinase</keyword>
<comment type="pathway">
    <text evidence="5">Purine metabolism; AMP biosynthesis via salvage pathway; AMP from ADP: step 1/1.</text>
</comment>
<feature type="binding site" evidence="5">
    <location>
        <begin position="10"/>
        <end position="15"/>
    </location>
    <ligand>
        <name>ATP</name>
        <dbReference type="ChEBI" id="CHEBI:30616"/>
    </ligand>
</feature>
<feature type="binding site" evidence="5">
    <location>
        <position position="146"/>
    </location>
    <ligand>
        <name>Zn(2+)</name>
        <dbReference type="ChEBI" id="CHEBI:29105"/>
        <note>structural</note>
    </ligand>
</feature>
<comment type="subunit">
    <text evidence="5 7">Monomer.</text>
</comment>
<dbReference type="Gene3D" id="3.40.50.300">
    <property type="entry name" value="P-loop containing nucleotide triphosphate hydrolases"/>
    <property type="match status" value="1"/>
</dbReference>
<sequence length="212" mass="24691">MIIVLIGSPGSGKGTQGQLLARKLNLPHVSTGDIFRQMVKVNNKDGLLIKEYMAQGKLVPPKLVNNVVKEFLTQDIYKNGYVLDGYPRNLEQTNFLRMFANQKIKVVFFDIDDQVIIKRILGRFNCENCGQIYNSYFIKPKVDNVCDVCGLDKFMHRQDDDEQTIKQRIEEYKIETYPLLNYYRDNSEFYVVDANKDKEEVELVLYKVLKMI</sequence>
<keyword evidence="2 5" id="KW-0545">Nucleotide biosynthesis</keyword>